<sequence length="157" mass="16898">MSGAEQPPRDVLPPGGRDGRPDRPADGHRDADRAGLARWWPHGRAHAFFSRASRASWGPGQLGLRLARTVVEALLPANAAILVVVDDTLLHRAGKKVFGALWAHDGSGRGKDKLGFGNTWVIAAVVVRLPFLPSRSHCGGRPPVARQGHRFPHRSGP</sequence>
<keyword evidence="4" id="KW-1185">Reference proteome</keyword>
<evidence type="ECO:0000259" key="2">
    <source>
        <dbReference type="Pfam" id="PF13546"/>
    </source>
</evidence>
<proteinExistence type="predicted"/>
<dbReference type="InterPro" id="IPR038721">
    <property type="entry name" value="IS701-like_DDE_dom"/>
</dbReference>
<feature type="compositionally biased region" description="Basic and acidic residues" evidence="1">
    <location>
        <begin position="17"/>
        <end position="31"/>
    </location>
</feature>
<accession>A0A7X1J5R6</accession>
<dbReference type="Pfam" id="PF13546">
    <property type="entry name" value="DDE_5"/>
    <property type="match status" value="1"/>
</dbReference>
<evidence type="ECO:0000313" key="4">
    <source>
        <dbReference type="Proteomes" id="UP000584670"/>
    </source>
</evidence>
<organism evidence="3 4">
    <name type="scientific">Streptomyces cupreus</name>
    <dbReference type="NCBI Taxonomy" id="2759956"/>
    <lineage>
        <taxon>Bacteria</taxon>
        <taxon>Bacillati</taxon>
        <taxon>Actinomycetota</taxon>
        <taxon>Actinomycetes</taxon>
        <taxon>Kitasatosporales</taxon>
        <taxon>Streptomycetaceae</taxon>
        <taxon>Streptomyces</taxon>
    </lineage>
</organism>
<evidence type="ECO:0000313" key="3">
    <source>
        <dbReference type="EMBL" id="MBC2904721.1"/>
    </source>
</evidence>
<dbReference type="Proteomes" id="UP000584670">
    <property type="component" value="Unassembled WGS sequence"/>
</dbReference>
<dbReference type="EMBL" id="JACMSF010000028">
    <property type="protein sequence ID" value="MBC2904721.1"/>
    <property type="molecule type" value="Genomic_DNA"/>
</dbReference>
<dbReference type="AlphaFoldDB" id="A0A7X1J5R6"/>
<feature type="compositionally biased region" description="Basic residues" evidence="1">
    <location>
        <begin position="147"/>
        <end position="157"/>
    </location>
</feature>
<reference evidence="3 4" key="1">
    <citation type="submission" date="2020-08" db="EMBL/GenBank/DDBJ databases">
        <title>Streptomyces sp. PSKA01 genome sequencing and assembly.</title>
        <authorList>
            <person name="Mandal S."/>
            <person name="Maiti P.K."/>
            <person name="Das P."/>
        </authorList>
    </citation>
    <scope>NUCLEOTIDE SEQUENCE [LARGE SCALE GENOMIC DNA]</scope>
    <source>
        <strain evidence="3 4">PSKA01</strain>
    </source>
</reference>
<feature type="region of interest" description="Disordered" evidence="1">
    <location>
        <begin position="138"/>
        <end position="157"/>
    </location>
</feature>
<gene>
    <name evidence="3" type="ORF">H4N64_24615</name>
</gene>
<evidence type="ECO:0000256" key="1">
    <source>
        <dbReference type="SAM" id="MobiDB-lite"/>
    </source>
</evidence>
<comment type="caution">
    <text evidence="3">The sequence shown here is derived from an EMBL/GenBank/DDBJ whole genome shotgun (WGS) entry which is preliminary data.</text>
</comment>
<protein>
    <submittedName>
        <fullName evidence="3">Transposase</fullName>
    </submittedName>
</protein>
<feature type="region of interest" description="Disordered" evidence="1">
    <location>
        <begin position="1"/>
        <end position="31"/>
    </location>
</feature>
<name>A0A7X1J5R6_9ACTN</name>
<feature type="domain" description="Transposase IS701-like DDE" evidence="2">
    <location>
        <begin position="40"/>
        <end position="121"/>
    </location>
</feature>